<evidence type="ECO:0000313" key="2">
    <source>
        <dbReference type="EMBL" id="KAK3373407.1"/>
    </source>
</evidence>
<proteinExistence type="predicted"/>
<gene>
    <name evidence="2" type="ORF">B0T24DRAFT_259410</name>
</gene>
<organism evidence="2 3">
    <name type="scientific">Lasiosphaeria ovina</name>
    <dbReference type="NCBI Taxonomy" id="92902"/>
    <lineage>
        <taxon>Eukaryota</taxon>
        <taxon>Fungi</taxon>
        <taxon>Dikarya</taxon>
        <taxon>Ascomycota</taxon>
        <taxon>Pezizomycotina</taxon>
        <taxon>Sordariomycetes</taxon>
        <taxon>Sordariomycetidae</taxon>
        <taxon>Sordariales</taxon>
        <taxon>Lasiosphaeriaceae</taxon>
        <taxon>Lasiosphaeria</taxon>
    </lineage>
</organism>
<dbReference type="AlphaFoldDB" id="A0AAE0N789"/>
<sequence length="111" mass="12578">MACLALPWLDLADWAGALAILGVRLIRSFCEFLVSVGSSLRLGLVGPRRPLFFLLLNMNSICTEYAHRPPLRAPKQVGQAWWLFVYGVWYRVCLCIEAIWFSYQVTLGTLS</sequence>
<comment type="caution">
    <text evidence="2">The sequence shown here is derived from an EMBL/GenBank/DDBJ whole genome shotgun (WGS) entry which is preliminary data.</text>
</comment>
<feature type="chain" id="PRO_5042174098" description="Secreted protein" evidence="1">
    <location>
        <begin position="20"/>
        <end position="111"/>
    </location>
</feature>
<keyword evidence="3" id="KW-1185">Reference proteome</keyword>
<evidence type="ECO:0008006" key="4">
    <source>
        <dbReference type="Google" id="ProtNLM"/>
    </source>
</evidence>
<reference evidence="2" key="2">
    <citation type="submission" date="2023-06" db="EMBL/GenBank/DDBJ databases">
        <authorList>
            <consortium name="Lawrence Berkeley National Laboratory"/>
            <person name="Haridas S."/>
            <person name="Hensen N."/>
            <person name="Bonometti L."/>
            <person name="Westerberg I."/>
            <person name="Brannstrom I.O."/>
            <person name="Guillou S."/>
            <person name="Cros-Aarteil S."/>
            <person name="Calhoun S."/>
            <person name="Kuo A."/>
            <person name="Mondo S."/>
            <person name="Pangilinan J."/>
            <person name="Riley R."/>
            <person name="Labutti K."/>
            <person name="Andreopoulos B."/>
            <person name="Lipzen A."/>
            <person name="Chen C."/>
            <person name="Yanf M."/>
            <person name="Daum C."/>
            <person name="Ng V."/>
            <person name="Clum A."/>
            <person name="Steindorff A."/>
            <person name="Ohm R."/>
            <person name="Martin F."/>
            <person name="Silar P."/>
            <person name="Natvig D."/>
            <person name="Lalanne C."/>
            <person name="Gautier V."/>
            <person name="Ament-Velasquez S.L."/>
            <person name="Kruys A."/>
            <person name="Hutchinson M.I."/>
            <person name="Powell A.J."/>
            <person name="Barry K."/>
            <person name="Miller A.N."/>
            <person name="Grigoriev I.V."/>
            <person name="Debuchy R."/>
            <person name="Gladieux P."/>
            <person name="Thoren M.H."/>
            <person name="Johannesson H."/>
        </authorList>
    </citation>
    <scope>NUCLEOTIDE SEQUENCE</scope>
    <source>
        <strain evidence="2">CBS 958.72</strain>
    </source>
</reference>
<keyword evidence="1" id="KW-0732">Signal</keyword>
<name>A0AAE0N789_9PEZI</name>
<dbReference type="Proteomes" id="UP001287356">
    <property type="component" value="Unassembled WGS sequence"/>
</dbReference>
<reference evidence="2" key="1">
    <citation type="journal article" date="2023" name="Mol. Phylogenet. Evol.">
        <title>Genome-scale phylogeny and comparative genomics of the fungal order Sordariales.</title>
        <authorList>
            <person name="Hensen N."/>
            <person name="Bonometti L."/>
            <person name="Westerberg I."/>
            <person name="Brannstrom I.O."/>
            <person name="Guillou S."/>
            <person name="Cros-Aarteil S."/>
            <person name="Calhoun S."/>
            <person name="Haridas S."/>
            <person name="Kuo A."/>
            <person name="Mondo S."/>
            <person name="Pangilinan J."/>
            <person name="Riley R."/>
            <person name="LaButti K."/>
            <person name="Andreopoulos B."/>
            <person name="Lipzen A."/>
            <person name="Chen C."/>
            <person name="Yan M."/>
            <person name="Daum C."/>
            <person name="Ng V."/>
            <person name="Clum A."/>
            <person name="Steindorff A."/>
            <person name="Ohm R.A."/>
            <person name="Martin F."/>
            <person name="Silar P."/>
            <person name="Natvig D.O."/>
            <person name="Lalanne C."/>
            <person name="Gautier V."/>
            <person name="Ament-Velasquez S.L."/>
            <person name="Kruys A."/>
            <person name="Hutchinson M.I."/>
            <person name="Powell A.J."/>
            <person name="Barry K."/>
            <person name="Miller A.N."/>
            <person name="Grigoriev I.V."/>
            <person name="Debuchy R."/>
            <person name="Gladieux P."/>
            <person name="Hiltunen Thoren M."/>
            <person name="Johannesson H."/>
        </authorList>
    </citation>
    <scope>NUCLEOTIDE SEQUENCE</scope>
    <source>
        <strain evidence="2">CBS 958.72</strain>
    </source>
</reference>
<feature type="signal peptide" evidence="1">
    <location>
        <begin position="1"/>
        <end position="19"/>
    </location>
</feature>
<protein>
    <recommendedName>
        <fullName evidence="4">Secreted protein</fullName>
    </recommendedName>
</protein>
<accession>A0AAE0N789</accession>
<evidence type="ECO:0000313" key="3">
    <source>
        <dbReference type="Proteomes" id="UP001287356"/>
    </source>
</evidence>
<dbReference type="EMBL" id="JAULSN010000004">
    <property type="protein sequence ID" value="KAK3373407.1"/>
    <property type="molecule type" value="Genomic_DNA"/>
</dbReference>
<evidence type="ECO:0000256" key="1">
    <source>
        <dbReference type="SAM" id="SignalP"/>
    </source>
</evidence>